<protein>
    <recommendedName>
        <fullName evidence="2">J domain-containing protein</fullName>
    </recommendedName>
</protein>
<dbReference type="GO" id="GO:0005634">
    <property type="term" value="C:nucleus"/>
    <property type="evidence" value="ECO:0007669"/>
    <property type="project" value="TreeGrafter"/>
</dbReference>
<dbReference type="EMBL" id="QEAO01000031">
    <property type="protein sequence ID" value="TPX32363.1"/>
    <property type="molecule type" value="Genomic_DNA"/>
</dbReference>
<dbReference type="InterPro" id="IPR052594">
    <property type="entry name" value="J_domain-containing_protein"/>
</dbReference>
<dbReference type="RefSeq" id="XP_031023588.1">
    <property type="nucleotide sequence ID" value="XM_031170440.1"/>
</dbReference>
<dbReference type="PROSITE" id="PS00636">
    <property type="entry name" value="DNAJ_1"/>
    <property type="match status" value="1"/>
</dbReference>
<dbReference type="GeneID" id="42005737"/>
<feature type="compositionally biased region" description="Low complexity" evidence="1">
    <location>
        <begin position="416"/>
        <end position="428"/>
    </location>
</feature>
<dbReference type="AlphaFoldDB" id="A0A507C4B0"/>
<feature type="region of interest" description="Disordered" evidence="1">
    <location>
        <begin position="258"/>
        <end position="442"/>
    </location>
</feature>
<feature type="compositionally biased region" description="Acidic residues" evidence="1">
    <location>
        <begin position="345"/>
        <end position="381"/>
    </location>
</feature>
<comment type="caution">
    <text evidence="3">The sequence shown here is derived from an EMBL/GenBank/DDBJ whole genome shotgun (WGS) entry which is preliminary data.</text>
</comment>
<sequence>MTKAARPKAASTSKKASAMENDSLYTALSVESTATQASFDQIKQSYRKLALQFHPDKVQTKTDQEREEVTIKFQKIVAAYAILSDQVKRKRYDDTGEADDGSVHFPDGGDFDAWDAFYKELWAGMVTKERIEEFAQQYKESDEEKQDILKAYTESEGSMDFILENVMLANAIDDEDRFRNIIEQAIKSKQVERYKAFKLDPKAAVNRKKEAAKEAKAAERLRKELDLKNNSDGDLQKMLTARNANRMNDLVARLEQKYGGNAGSSGSNSKKANNKGASKSSNNSRGGLVGHTSDAKPSTRAKGKEEKADDEEDLGDEDSEVDEEEEDWEDEEMEEGNEASGQADGGDEGGDEGTEGEDEEEPSGDVEEEEETNEEEEDEESAALSKKRKAASEEEEEADELADDDDNFIEEDENEATTTATTEAAATNKSPTTTTNRAEPSEAEFLAIRQKLEAARKGKVAAEPPNKKTRTGKS</sequence>
<dbReference type="InterPro" id="IPR036869">
    <property type="entry name" value="J_dom_sf"/>
</dbReference>
<feature type="compositionally biased region" description="Acidic residues" evidence="1">
    <location>
        <begin position="308"/>
        <end position="337"/>
    </location>
</feature>
<dbReference type="OrthoDB" id="10250354at2759"/>
<dbReference type="Pfam" id="PF00226">
    <property type="entry name" value="DnaJ"/>
    <property type="match status" value="1"/>
</dbReference>
<dbReference type="PANTHER" id="PTHR44144:SF1">
    <property type="entry name" value="DNAJ HOMOLOG SUBFAMILY C MEMBER 9"/>
    <property type="match status" value="1"/>
</dbReference>
<dbReference type="Gene3D" id="1.10.287.110">
    <property type="entry name" value="DnaJ domain"/>
    <property type="match status" value="1"/>
</dbReference>
<dbReference type="PANTHER" id="PTHR44144">
    <property type="entry name" value="DNAJ HOMOLOG SUBFAMILY C MEMBER 9"/>
    <property type="match status" value="1"/>
</dbReference>
<dbReference type="GO" id="GO:0005737">
    <property type="term" value="C:cytoplasm"/>
    <property type="evidence" value="ECO:0007669"/>
    <property type="project" value="TreeGrafter"/>
</dbReference>
<keyword evidence="4" id="KW-1185">Reference proteome</keyword>
<dbReference type="SUPFAM" id="SSF46565">
    <property type="entry name" value="Chaperone J-domain"/>
    <property type="match status" value="1"/>
</dbReference>
<dbReference type="PRINTS" id="PR00625">
    <property type="entry name" value="JDOMAIN"/>
</dbReference>
<evidence type="ECO:0000313" key="4">
    <source>
        <dbReference type="Proteomes" id="UP000319731"/>
    </source>
</evidence>
<dbReference type="CDD" id="cd06257">
    <property type="entry name" value="DnaJ"/>
    <property type="match status" value="1"/>
</dbReference>
<feature type="compositionally biased region" description="Acidic residues" evidence="1">
    <location>
        <begin position="393"/>
        <end position="415"/>
    </location>
</feature>
<dbReference type="PROSITE" id="PS50076">
    <property type="entry name" value="DNAJ_2"/>
    <property type="match status" value="1"/>
</dbReference>
<gene>
    <name evidence="3" type="ORF">SmJEL517_g04512</name>
</gene>
<dbReference type="InterPro" id="IPR018253">
    <property type="entry name" value="DnaJ_domain_CS"/>
</dbReference>
<feature type="compositionally biased region" description="Low complexity" evidence="1">
    <location>
        <begin position="264"/>
        <end position="286"/>
    </location>
</feature>
<dbReference type="Pfam" id="PF23302">
    <property type="entry name" value="HTH_DNAJC9"/>
    <property type="match status" value="1"/>
</dbReference>
<name>A0A507C4B0_9FUNG</name>
<organism evidence="3 4">
    <name type="scientific">Synchytrium microbalum</name>
    <dbReference type="NCBI Taxonomy" id="1806994"/>
    <lineage>
        <taxon>Eukaryota</taxon>
        <taxon>Fungi</taxon>
        <taxon>Fungi incertae sedis</taxon>
        <taxon>Chytridiomycota</taxon>
        <taxon>Chytridiomycota incertae sedis</taxon>
        <taxon>Chytridiomycetes</taxon>
        <taxon>Synchytriales</taxon>
        <taxon>Synchytriaceae</taxon>
        <taxon>Synchytrium</taxon>
    </lineage>
</organism>
<evidence type="ECO:0000256" key="1">
    <source>
        <dbReference type="SAM" id="MobiDB-lite"/>
    </source>
</evidence>
<evidence type="ECO:0000259" key="2">
    <source>
        <dbReference type="PROSITE" id="PS50076"/>
    </source>
</evidence>
<accession>A0A507C4B0</accession>
<feature type="compositionally biased region" description="Polar residues" evidence="1">
    <location>
        <begin position="429"/>
        <end position="438"/>
    </location>
</feature>
<dbReference type="SMART" id="SM00271">
    <property type="entry name" value="DnaJ"/>
    <property type="match status" value="1"/>
</dbReference>
<dbReference type="InterPro" id="IPR001623">
    <property type="entry name" value="DnaJ_domain"/>
</dbReference>
<feature type="domain" description="J" evidence="2">
    <location>
        <begin position="23"/>
        <end position="96"/>
    </location>
</feature>
<evidence type="ECO:0000313" key="3">
    <source>
        <dbReference type="EMBL" id="TPX32363.1"/>
    </source>
</evidence>
<reference evidence="3 4" key="1">
    <citation type="journal article" date="2019" name="Sci. Rep.">
        <title>Comparative genomics of chytrid fungi reveal insights into the obligate biotrophic and pathogenic lifestyle of Synchytrium endobioticum.</title>
        <authorList>
            <person name="van de Vossenberg B.T.L.H."/>
            <person name="Warris S."/>
            <person name="Nguyen H.D.T."/>
            <person name="van Gent-Pelzer M.P.E."/>
            <person name="Joly D.L."/>
            <person name="van de Geest H.C."/>
            <person name="Bonants P.J.M."/>
            <person name="Smith D.S."/>
            <person name="Levesque C.A."/>
            <person name="van der Lee T.A.J."/>
        </authorList>
    </citation>
    <scope>NUCLEOTIDE SEQUENCE [LARGE SCALE GENOMIC DNA]</scope>
    <source>
        <strain evidence="3 4">JEL517</strain>
    </source>
</reference>
<feature type="region of interest" description="Disordered" evidence="1">
    <location>
        <begin position="454"/>
        <end position="474"/>
    </location>
</feature>
<proteinExistence type="predicted"/>
<dbReference type="InterPro" id="IPR056453">
    <property type="entry name" value="HTH_DNAJC9"/>
</dbReference>
<dbReference type="GO" id="GO:0031072">
    <property type="term" value="F:heat shock protein binding"/>
    <property type="evidence" value="ECO:0007669"/>
    <property type="project" value="TreeGrafter"/>
</dbReference>
<dbReference type="Proteomes" id="UP000319731">
    <property type="component" value="Unassembled WGS sequence"/>
</dbReference>